<comment type="catalytic activity">
    <reaction evidence="1 15">
        <text>Endonucleolytic cleavage to 5'-phosphomonoester.</text>
        <dbReference type="EC" id="3.1.26.3"/>
    </reaction>
</comment>
<evidence type="ECO:0000259" key="16">
    <source>
        <dbReference type="PROSITE" id="PS50137"/>
    </source>
</evidence>
<comment type="caution">
    <text evidence="18">The sequence shown here is derived from an EMBL/GenBank/DDBJ whole genome shotgun (WGS) entry which is preliminary data.</text>
</comment>
<dbReference type="GO" id="GO:0005737">
    <property type="term" value="C:cytoplasm"/>
    <property type="evidence" value="ECO:0007669"/>
    <property type="project" value="UniProtKB-SubCell"/>
</dbReference>
<feature type="active site" evidence="15">
    <location>
        <position position="109"/>
    </location>
</feature>
<keyword evidence="14 15" id="KW-0694">RNA-binding</keyword>
<keyword evidence="5 15" id="KW-0963">Cytoplasm</keyword>
<reference evidence="18 19" key="1">
    <citation type="journal article" date="2015" name="Microbiome">
        <title>Genomic resolution of linkages in carbon, nitrogen, and sulfur cycling among widespread estuary sediment bacteria.</title>
        <authorList>
            <person name="Baker B.J."/>
            <person name="Lazar C.S."/>
            <person name="Teske A.P."/>
            <person name="Dick G.J."/>
        </authorList>
    </citation>
    <scope>NUCLEOTIDE SEQUENCE [LARGE SCALE GENOMIC DNA]</scope>
    <source>
        <strain evidence="18">DG_24</strain>
    </source>
</reference>
<dbReference type="PROSITE" id="PS50137">
    <property type="entry name" value="DS_RBD"/>
    <property type="match status" value="1"/>
</dbReference>
<comment type="function">
    <text evidence="15">Digests double-stranded RNA. Involved in the processing of primary rRNA transcript to yield the immediate precursors to the large and small rRNAs (23S and 16S). Processes some mRNAs, and tRNAs when they are encoded in the rRNA operon. Processes pre-crRNA and tracrRNA of type II CRISPR loci if present in the organism.</text>
</comment>
<evidence type="ECO:0000256" key="8">
    <source>
        <dbReference type="ARBA" id="ARBA00022694"/>
    </source>
</evidence>
<evidence type="ECO:0000256" key="15">
    <source>
        <dbReference type="HAMAP-Rule" id="MF_00104"/>
    </source>
</evidence>
<dbReference type="Gene3D" id="3.30.160.20">
    <property type="match status" value="1"/>
</dbReference>
<accession>A0A0S7WVR8</accession>
<feature type="binding site" evidence="15">
    <location>
        <position position="33"/>
    </location>
    <ligand>
        <name>Mg(2+)</name>
        <dbReference type="ChEBI" id="CHEBI:18420"/>
    </ligand>
</feature>
<proteinExistence type="inferred from homology"/>
<dbReference type="PANTHER" id="PTHR11207:SF0">
    <property type="entry name" value="RIBONUCLEASE 3"/>
    <property type="match status" value="1"/>
</dbReference>
<dbReference type="SUPFAM" id="SSF69065">
    <property type="entry name" value="RNase III domain-like"/>
    <property type="match status" value="1"/>
</dbReference>
<evidence type="ECO:0000313" key="18">
    <source>
        <dbReference type="EMBL" id="KPJ54247.1"/>
    </source>
</evidence>
<keyword evidence="11 15" id="KW-0255">Endonuclease</keyword>
<keyword evidence="13 15" id="KW-0460">Magnesium</keyword>
<dbReference type="NCBIfam" id="TIGR02191">
    <property type="entry name" value="RNaseIII"/>
    <property type="match status" value="1"/>
</dbReference>
<dbReference type="STRING" id="1703770.AMJ39_01305"/>
<gene>
    <name evidence="15" type="primary">rnc</name>
    <name evidence="18" type="ORF">AMJ39_01305</name>
</gene>
<feature type="domain" description="DRBM" evidence="16">
    <location>
        <begin position="147"/>
        <end position="216"/>
    </location>
</feature>
<dbReference type="InterPro" id="IPR014720">
    <property type="entry name" value="dsRBD_dom"/>
</dbReference>
<comment type="cofactor">
    <cofactor evidence="15">
        <name>Mg(2+)</name>
        <dbReference type="ChEBI" id="CHEBI:18420"/>
    </cofactor>
</comment>
<evidence type="ECO:0000256" key="2">
    <source>
        <dbReference type="ARBA" id="ARBA00004496"/>
    </source>
</evidence>
<dbReference type="SMART" id="SM00535">
    <property type="entry name" value="RIBOc"/>
    <property type="match status" value="1"/>
</dbReference>
<sequence>MLRRHGIDIRDIELLKRALVHRSHSARSNERLEFLGDAVLDLLVSEYLYSRFPERDEGELTEMRAALVGKRILTECAERMGLREHLFLGKSEMGLDGRGRDSIISDAYEALIGAVYLDRGLGAAKRFVEAEILSGASDILSDERNVNYKSELQHLTQTEGRGTPRYRVRTTRGPHHRREFEVEVRIDGEVRGVGFGDSKKLAEQRAARQALEALVAVRQTSERREG</sequence>
<dbReference type="SMART" id="SM00358">
    <property type="entry name" value="DSRM"/>
    <property type="match status" value="1"/>
</dbReference>
<dbReference type="CDD" id="cd10845">
    <property type="entry name" value="DSRM_RNAse_III_family"/>
    <property type="match status" value="1"/>
</dbReference>
<dbReference type="InterPro" id="IPR000999">
    <property type="entry name" value="RNase_III_dom"/>
</dbReference>
<keyword evidence="7 15" id="KW-0507">mRNA processing</keyword>
<dbReference type="GO" id="GO:0006397">
    <property type="term" value="P:mRNA processing"/>
    <property type="evidence" value="ECO:0007669"/>
    <property type="project" value="UniProtKB-UniRule"/>
</dbReference>
<dbReference type="Pfam" id="PF14622">
    <property type="entry name" value="Ribonucleas_3_3"/>
    <property type="match status" value="1"/>
</dbReference>
<evidence type="ECO:0000256" key="4">
    <source>
        <dbReference type="ARBA" id="ARBA00011738"/>
    </source>
</evidence>
<dbReference type="GO" id="GO:0046872">
    <property type="term" value="F:metal ion binding"/>
    <property type="evidence" value="ECO:0007669"/>
    <property type="project" value="UniProtKB-KW"/>
</dbReference>
<dbReference type="PANTHER" id="PTHR11207">
    <property type="entry name" value="RIBONUCLEASE III"/>
    <property type="match status" value="1"/>
</dbReference>
<evidence type="ECO:0000256" key="6">
    <source>
        <dbReference type="ARBA" id="ARBA00022552"/>
    </source>
</evidence>
<evidence type="ECO:0000256" key="7">
    <source>
        <dbReference type="ARBA" id="ARBA00022664"/>
    </source>
</evidence>
<dbReference type="GO" id="GO:0003725">
    <property type="term" value="F:double-stranded RNA binding"/>
    <property type="evidence" value="ECO:0007669"/>
    <property type="project" value="TreeGrafter"/>
</dbReference>
<evidence type="ECO:0000256" key="11">
    <source>
        <dbReference type="ARBA" id="ARBA00022759"/>
    </source>
</evidence>
<dbReference type="EMBL" id="LIZS01000005">
    <property type="protein sequence ID" value="KPJ54247.1"/>
    <property type="molecule type" value="Genomic_DNA"/>
</dbReference>
<comment type="subcellular location">
    <subcellularLocation>
        <location evidence="2 15">Cytoplasm</location>
    </subcellularLocation>
</comment>
<dbReference type="PROSITE" id="PS50142">
    <property type="entry name" value="RNASE_3_2"/>
    <property type="match status" value="1"/>
</dbReference>
<keyword evidence="10 15" id="KW-0479">Metal-binding</keyword>
<comment type="similarity">
    <text evidence="3">Belongs to the ribonuclease III family.</text>
</comment>
<evidence type="ECO:0000256" key="10">
    <source>
        <dbReference type="ARBA" id="ARBA00022723"/>
    </source>
</evidence>
<feature type="domain" description="RNase III" evidence="17">
    <location>
        <begin position="1"/>
        <end position="120"/>
    </location>
</feature>
<evidence type="ECO:0000256" key="3">
    <source>
        <dbReference type="ARBA" id="ARBA00010183"/>
    </source>
</evidence>
<keyword evidence="6 15" id="KW-0698">rRNA processing</keyword>
<evidence type="ECO:0000313" key="19">
    <source>
        <dbReference type="Proteomes" id="UP000052008"/>
    </source>
</evidence>
<dbReference type="PATRIC" id="fig|1703770.3.peg.2062"/>
<name>A0A0S7WVR8_UNCT6</name>
<dbReference type="Proteomes" id="UP000052008">
    <property type="component" value="Unassembled WGS sequence"/>
</dbReference>
<keyword evidence="15" id="KW-0699">rRNA-binding</keyword>
<dbReference type="InterPro" id="IPR036389">
    <property type="entry name" value="RNase_III_sf"/>
</dbReference>
<evidence type="ECO:0000256" key="1">
    <source>
        <dbReference type="ARBA" id="ARBA00000109"/>
    </source>
</evidence>
<dbReference type="GO" id="GO:0006364">
    <property type="term" value="P:rRNA processing"/>
    <property type="evidence" value="ECO:0007669"/>
    <property type="project" value="UniProtKB-UniRule"/>
</dbReference>
<organism evidence="18 19">
    <name type="scientific">candidate division TA06 bacterium DG_24</name>
    <dbReference type="NCBI Taxonomy" id="1703770"/>
    <lineage>
        <taxon>Bacteria</taxon>
        <taxon>Bacteria division TA06</taxon>
    </lineage>
</organism>
<dbReference type="FunFam" id="1.10.1520.10:FF:000001">
    <property type="entry name" value="Ribonuclease 3"/>
    <property type="match status" value="1"/>
</dbReference>
<feature type="binding site" evidence="15">
    <location>
        <position position="106"/>
    </location>
    <ligand>
        <name>Mg(2+)</name>
        <dbReference type="ChEBI" id="CHEBI:18420"/>
    </ligand>
</feature>
<dbReference type="GO" id="GO:0004525">
    <property type="term" value="F:ribonuclease III activity"/>
    <property type="evidence" value="ECO:0007669"/>
    <property type="project" value="UniProtKB-UniRule"/>
</dbReference>
<dbReference type="HAMAP" id="MF_00104">
    <property type="entry name" value="RNase_III"/>
    <property type="match status" value="1"/>
</dbReference>
<evidence type="ECO:0000256" key="5">
    <source>
        <dbReference type="ARBA" id="ARBA00022490"/>
    </source>
</evidence>
<dbReference type="CDD" id="cd00593">
    <property type="entry name" value="RIBOc"/>
    <property type="match status" value="1"/>
</dbReference>
<dbReference type="GO" id="GO:0019843">
    <property type="term" value="F:rRNA binding"/>
    <property type="evidence" value="ECO:0007669"/>
    <property type="project" value="UniProtKB-KW"/>
</dbReference>
<dbReference type="FunFam" id="3.30.160.20:FF:000003">
    <property type="entry name" value="Ribonuclease 3"/>
    <property type="match status" value="1"/>
</dbReference>
<dbReference type="GO" id="GO:0010468">
    <property type="term" value="P:regulation of gene expression"/>
    <property type="evidence" value="ECO:0007669"/>
    <property type="project" value="TreeGrafter"/>
</dbReference>
<dbReference type="GO" id="GO:0008033">
    <property type="term" value="P:tRNA processing"/>
    <property type="evidence" value="ECO:0007669"/>
    <property type="project" value="UniProtKB-KW"/>
</dbReference>
<evidence type="ECO:0000256" key="12">
    <source>
        <dbReference type="ARBA" id="ARBA00022801"/>
    </source>
</evidence>
<keyword evidence="9 15" id="KW-0540">Nuclease</keyword>
<feature type="binding site" evidence="15">
    <location>
        <position position="109"/>
    </location>
    <ligand>
        <name>Mg(2+)</name>
        <dbReference type="ChEBI" id="CHEBI:18420"/>
    </ligand>
</feature>
<comment type="subunit">
    <text evidence="4 15">Homodimer.</text>
</comment>
<dbReference type="Gene3D" id="1.10.1520.10">
    <property type="entry name" value="Ribonuclease III domain"/>
    <property type="match status" value="1"/>
</dbReference>
<evidence type="ECO:0000256" key="9">
    <source>
        <dbReference type="ARBA" id="ARBA00022722"/>
    </source>
</evidence>
<evidence type="ECO:0000256" key="14">
    <source>
        <dbReference type="ARBA" id="ARBA00022884"/>
    </source>
</evidence>
<dbReference type="Pfam" id="PF00035">
    <property type="entry name" value="dsrm"/>
    <property type="match status" value="1"/>
</dbReference>
<evidence type="ECO:0000259" key="17">
    <source>
        <dbReference type="PROSITE" id="PS50142"/>
    </source>
</evidence>
<evidence type="ECO:0000256" key="13">
    <source>
        <dbReference type="ARBA" id="ARBA00022842"/>
    </source>
</evidence>
<dbReference type="AlphaFoldDB" id="A0A0S7WVR8"/>
<feature type="active site" evidence="15">
    <location>
        <position position="37"/>
    </location>
</feature>
<keyword evidence="8 15" id="KW-0819">tRNA processing</keyword>
<dbReference type="EC" id="3.1.26.3" evidence="15"/>
<keyword evidence="12 15" id="KW-0378">Hydrolase</keyword>
<protein>
    <recommendedName>
        <fullName evidence="15">Ribonuclease 3</fullName>
        <ecNumber evidence="15">3.1.26.3</ecNumber>
    </recommendedName>
    <alternativeName>
        <fullName evidence="15">Ribonuclease III</fullName>
        <shortName evidence="15">RNase III</shortName>
    </alternativeName>
</protein>
<dbReference type="GO" id="GO:0042802">
    <property type="term" value="F:identical protein binding"/>
    <property type="evidence" value="ECO:0007669"/>
    <property type="project" value="UniProtKB-ARBA"/>
</dbReference>
<dbReference type="SUPFAM" id="SSF54768">
    <property type="entry name" value="dsRNA-binding domain-like"/>
    <property type="match status" value="1"/>
</dbReference>
<dbReference type="InterPro" id="IPR011907">
    <property type="entry name" value="RNase_III"/>
</dbReference>
<dbReference type="PROSITE" id="PS00517">
    <property type="entry name" value="RNASE_3_1"/>
    <property type="match status" value="1"/>
</dbReference>